<dbReference type="GO" id="GO:0004190">
    <property type="term" value="F:aspartic-type endopeptidase activity"/>
    <property type="evidence" value="ECO:0007669"/>
    <property type="project" value="InterPro"/>
</dbReference>
<evidence type="ECO:0000256" key="2">
    <source>
        <dbReference type="ARBA" id="ARBA00022670"/>
    </source>
</evidence>
<dbReference type="AlphaFoldDB" id="A0A7J6IA43"/>
<comment type="caution">
    <text evidence="5">The sequence shown here is derived from an EMBL/GenBank/DDBJ whole genome shotgun (WGS) entry which is preliminary data.</text>
</comment>
<evidence type="ECO:0000313" key="5">
    <source>
        <dbReference type="EMBL" id="KAF4403869.1"/>
    </source>
</evidence>
<dbReference type="InterPro" id="IPR051708">
    <property type="entry name" value="Plant_Aspart_Prot_A1"/>
</dbReference>
<dbReference type="Pfam" id="PF14541">
    <property type="entry name" value="TAXi_C"/>
    <property type="match status" value="1"/>
</dbReference>
<organism evidence="5 6">
    <name type="scientific">Cannabis sativa</name>
    <name type="common">Hemp</name>
    <name type="synonym">Marijuana</name>
    <dbReference type="NCBI Taxonomy" id="3483"/>
    <lineage>
        <taxon>Eukaryota</taxon>
        <taxon>Viridiplantae</taxon>
        <taxon>Streptophyta</taxon>
        <taxon>Embryophyta</taxon>
        <taxon>Tracheophyta</taxon>
        <taxon>Spermatophyta</taxon>
        <taxon>Magnoliopsida</taxon>
        <taxon>eudicotyledons</taxon>
        <taxon>Gunneridae</taxon>
        <taxon>Pentapetalae</taxon>
        <taxon>rosids</taxon>
        <taxon>fabids</taxon>
        <taxon>Rosales</taxon>
        <taxon>Cannabaceae</taxon>
        <taxon>Cannabis</taxon>
    </lineage>
</organism>
<protein>
    <recommendedName>
        <fullName evidence="4">Peptidase A1 domain-containing protein</fullName>
    </recommendedName>
</protein>
<dbReference type="InterPro" id="IPR033121">
    <property type="entry name" value="PEPTIDASE_A1"/>
</dbReference>
<dbReference type="InterPro" id="IPR021109">
    <property type="entry name" value="Peptidase_aspartic_dom_sf"/>
</dbReference>
<gene>
    <name evidence="5" type="ORF">G4B88_014325</name>
</gene>
<proteinExistence type="inferred from homology"/>
<dbReference type="Gene3D" id="2.40.70.10">
    <property type="entry name" value="Acid Proteases"/>
    <property type="match status" value="2"/>
</dbReference>
<dbReference type="GO" id="GO:0005576">
    <property type="term" value="C:extracellular region"/>
    <property type="evidence" value="ECO:0007669"/>
    <property type="project" value="TreeGrafter"/>
</dbReference>
<reference evidence="5 6" key="1">
    <citation type="journal article" date="2020" name="bioRxiv">
        <title>Sequence and annotation of 42 cannabis genomes reveals extensive copy number variation in cannabinoid synthesis and pathogen resistance genes.</title>
        <authorList>
            <person name="Mckernan K.J."/>
            <person name="Helbert Y."/>
            <person name="Kane L.T."/>
            <person name="Ebling H."/>
            <person name="Zhang L."/>
            <person name="Liu B."/>
            <person name="Eaton Z."/>
            <person name="Mclaughlin S."/>
            <person name="Kingan S."/>
            <person name="Baybayan P."/>
            <person name="Concepcion G."/>
            <person name="Jordan M."/>
            <person name="Riva A."/>
            <person name="Barbazuk W."/>
            <person name="Harkins T."/>
        </authorList>
    </citation>
    <scope>NUCLEOTIDE SEQUENCE [LARGE SCALE GENOMIC DNA]</scope>
    <source>
        <strain evidence="6">cv. Jamaican Lion 4</strain>
        <tissue evidence="5">Leaf</tissue>
    </source>
</reference>
<comment type="similarity">
    <text evidence="1">Belongs to the peptidase A1 family.</text>
</comment>
<evidence type="ECO:0000259" key="4">
    <source>
        <dbReference type="PROSITE" id="PS51767"/>
    </source>
</evidence>
<dbReference type="PANTHER" id="PTHR47967">
    <property type="entry name" value="OS07G0603500 PROTEIN-RELATED"/>
    <property type="match status" value="1"/>
</dbReference>
<dbReference type="Proteomes" id="UP000583929">
    <property type="component" value="Unassembled WGS sequence"/>
</dbReference>
<dbReference type="PRINTS" id="PR00792">
    <property type="entry name" value="PEPSIN"/>
</dbReference>
<name>A0A7J6IA43_CANSA</name>
<dbReference type="SUPFAM" id="SSF50630">
    <property type="entry name" value="Acid proteases"/>
    <property type="match status" value="1"/>
</dbReference>
<dbReference type="InterPro" id="IPR032799">
    <property type="entry name" value="TAXi_C"/>
</dbReference>
<dbReference type="EMBL" id="JAATIQ010000002">
    <property type="protein sequence ID" value="KAF4403869.1"/>
    <property type="molecule type" value="Genomic_DNA"/>
</dbReference>
<dbReference type="PANTHER" id="PTHR47967:SF14">
    <property type="entry name" value="EUKARYOTIC ASPARTYL PROTEASE FAMILY PROTEIN"/>
    <property type="match status" value="1"/>
</dbReference>
<evidence type="ECO:0000256" key="1">
    <source>
        <dbReference type="ARBA" id="ARBA00007447"/>
    </source>
</evidence>
<dbReference type="Pfam" id="PF14543">
    <property type="entry name" value="TAXi_N"/>
    <property type="match status" value="1"/>
</dbReference>
<feature type="domain" description="Peptidase A1" evidence="4">
    <location>
        <begin position="92"/>
        <end position="405"/>
    </location>
</feature>
<evidence type="ECO:0000256" key="3">
    <source>
        <dbReference type="ARBA" id="ARBA00022801"/>
    </source>
</evidence>
<accession>A0A7J6IA43</accession>
<keyword evidence="6" id="KW-1185">Reference proteome</keyword>
<dbReference type="PROSITE" id="PS51767">
    <property type="entry name" value="PEPTIDASE_A1"/>
    <property type="match status" value="1"/>
</dbReference>
<dbReference type="InterPro" id="IPR001461">
    <property type="entry name" value="Aspartic_peptidase_A1"/>
</dbReference>
<evidence type="ECO:0000313" key="6">
    <source>
        <dbReference type="Proteomes" id="UP000583929"/>
    </source>
</evidence>
<keyword evidence="3" id="KW-0378">Hydrolase</keyword>
<dbReference type="InterPro" id="IPR032861">
    <property type="entry name" value="TAXi_N"/>
</dbReference>
<dbReference type="GO" id="GO:0006508">
    <property type="term" value="P:proteolysis"/>
    <property type="evidence" value="ECO:0007669"/>
    <property type="project" value="UniProtKB-KW"/>
</dbReference>
<keyword evidence="2" id="KW-0645">Protease</keyword>
<sequence>MYADQHVTNCSCIAKASTPNTESAMWGKGPIICIRCGDVDKRNGNEVYHTLEPKASLKMEIVVPSPTDLRIPDRRSDRDILTDLFPSDEYLVFINLTIGIPPVPQLVIFDTGSKLIWISCAPCNNCPTPQLFDQNLSASYKRVLCGDYLCPFSCEDPDDPYPCGFRTNYGSGLNASGIYGTESFTLPTSDGGVEIVTEKLFGCAHKVEYSGTSKFNGDLTNTQNSFSQLRIGNGDHGYGIEMLGKWTPLKINEGGNYRVHADHIVFAHYIFVNKGGDTGFDAIIDTASSTTTLPENFVISLKRYVKEQLNELGVKEHEGATGKLLCFRGDLMDLKDFPKVRIQFEGEATMELDHRILFKQHTKRAFCFAIQVTQVDSGKIMVIGAVTQQNYHMAYDLDYKRLYMEKVDCQKYKDY</sequence>